<dbReference type="SUPFAM" id="SSF51905">
    <property type="entry name" value="FAD/NAD(P)-binding domain"/>
    <property type="match status" value="1"/>
</dbReference>
<sequence length="251" mass="27639">FKTCLPGMDTQIEKQYNTPEGHFQDTILYGDYMSEQPLVEAMSSEAPGRVLQLEDVGVENFMSLCTQGTSENGGHDVTQAFTANLKTIGVKIMVNTILLEILVEDGVVAGALFFNFFRERFIEVRSNSVILTTGGAGASFARNNVSSAIIGDGYAIAHRAGADLIGMEFVMFDPYILDEPGLPLWYVLPCFARLYGKLVNAKGEAFLPNYLEMVGTMEDPFPVRYGALTPDVRETISRAMATEIYEGRDKD</sequence>
<dbReference type="Pfam" id="PF00890">
    <property type="entry name" value="FAD_binding_2"/>
    <property type="match status" value="1"/>
</dbReference>
<evidence type="ECO:0000259" key="3">
    <source>
        <dbReference type="Pfam" id="PF00890"/>
    </source>
</evidence>
<keyword evidence="2" id="KW-0560">Oxidoreductase</keyword>
<gene>
    <name evidence="4" type="ORF">METZ01_LOCUS460377</name>
</gene>
<accession>A0A383AIX6</accession>
<evidence type="ECO:0000313" key="4">
    <source>
        <dbReference type="EMBL" id="SVE07523.1"/>
    </source>
</evidence>
<feature type="non-terminal residue" evidence="4">
    <location>
        <position position="1"/>
    </location>
</feature>
<dbReference type="Gene3D" id="3.90.700.10">
    <property type="entry name" value="Succinate dehydrogenase/fumarate reductase flavoprotein, catalytic domain"/>
    <property type="match status" value="1"/>
</dbReference>
<evidence type="ECO:0000256" key="1">
    <source>
        <dbReference type="ARBA" id="ARBA00022630"/>
    </source>
</evidence>
<dbReference type="PANTHER" id="PTHR11632">
    <property type="entry name" value="SUCCINATE DEHYDROGENASE 2 FLAVOPROTEIN SUBUNIT"/>
    <property type="match status" value="1"/>
</dbReference>
<dbReference type="AlphaFoldDB" id="A0A383AIX6"/>
<proteinExistence type="predicted"/>
<dbReference type="EMBL" id="UINC01192397">
    <property type="protein sequence ID" value="SVE07523.1"/>
    <property type="molecule type" value="Genomic_DNA"/>
</dbReference>
<dbReference type="InterPro" id="IPR036188">
    <property type="entry name" value="FAD/NAD-bd_sf"/>
</dbReference>
<dbReference type="InterPro" id="IPR003953">
    <property type="entry name" value="FAD-dep_OxRdtase_2_FAD-bd"/>
</dbReference>
<keyword evidence="1" id="KW-0285">Flavoprotein</keyword>
<dbReference type="InterPro" id="IPR030664">
    <property type="entry name" value="SdhA/FrdA/AprA"/>
</dbReference>
<dbReference type="PANTHER" id="PTHR11632:SF51">
    <property type="entry name" value="SUCCINATE DEHYDROGENASE [UBIQUINONE] FLAVOPROTEIN SUBUNIT, MITOCHONDRIAL"/>
    <property type="match status" value="1"/>
</dbReference>
<dbReference type="GO" id="GO:0016491">
    <property type="term" value="F:oxidoreductase activity"/>
    <property type="evidence" value="ECO:0007669"/>
    <property type="project" value="UniProtKB-KW"/>
</dbReference>
<feature type="non-terminal residue" evidence="4">
    <location>
        <position position="251"/>
    </location>
</feature>
<feature type="domain" description="FAD-dependent oxidoreductase 2 FAD-binding" evidence="3">
    <location>
        <begin position="73"/>
        <end position="244"/>
    </location>
</feature>
<evidence type="ECO:0000256" key="2">
    <source>
        <dbReference type="ARBA" id="ARBA00023002"/>
    </source>
</evidence>
<dbReference type="InterPro" id="IPR027477">
    <property type="entry name" value="Succ_DH/fumarate_Rdtase_cat_sf"/>
</dbReference>
<reference evidence="4" key="1">
    <citation type="submission" date="2018-05" db="EMBL/GenBank/DDBJ databases">
        <authorList>
            <person name="Lanie J.A."/>
            <person name="Ng W.-L."/>
            <person name="Kazmierczak K.M."/>
            <person name="Andrzejewski T.M."/>
            <person name="Davidsen T.M."/>
            <person name="Wayne K.J."/>
            <person name="Tettelin H."/>
            <person name="Glass J.I."/>
            <person name="Rusch D."/>
            <person name="Podicherti R."/>
            <person name="Tsui H.-C.T."/>
            <person name="Winkler M.E."/>
        </authorList>
    </citation>
    <scope>NUCLEOTIDE SEQUENCE</scope>
</reference>
<protein>
    <recommendedName>
        <fullName evidence="3">FAD-dependent oxidoreductase 2 FAD-binding domain-containing protein</fullName>
    </recommendedName>
</protein>
<organism evidence="4">
    <name type="scientific">marine metagenome</name>
    <dbReference type="NCBI Taxonomy" id="408172"/>
    <lineage>
        <taxon>unclassified sequences</taxon>
        <taxon>metagenomes</taxon>
        <taxon>ecological metagenomes</taxon>
    </lineage>
</organism>
<dbReference type="Gene3D" id="3.50.50.60">
    <property type="entry name" value="FAD/NAD(P)-binding domain"/>
    <property type="match status" value="1"/>
</dbReference>
<name>A0A383AIX6_9ZZZZ</name>